<proteinExistence type="predicted"/>
<evidence type="ECO:0000313" key="2">
    <source>
        <dbReference type="Proteomes" id="UP001163321"/>
    </source>
</evidence>
<comment type="caution">
    <text evidence="1">The sequence shown here is derived from an EMBL/GenBank/DDBJ whole genome shotgun (WGS) entry which is preliminary data.</text>
</comment>
<dbReference type="Proteomes" id="UP001163321">
    <property type="component" value="Chromosome 3"/>
</dbReference>
<gene>
    <name evidence="1" type="ORF">PsorP6_007075</name>
</gene>
<reference evidence="1 2" key="1">
    <citation type="journal article" date="2022" name="bioRxiv">
        <title>The genome of the oomycete Peronosclerospora sorghi, a cosmopolitan pathogen of maize and sorghum, is inflated with dispersed pseudogenes.</title>
        <authorList>
            <person name="Fletcher K."/>
            <person name="Martin F."/>
            <person name="Isakeit T."/>
            <person name="Cavanaugh K."/>
            <person name="Magill C."/>
            <person name="Michelmore R."/>
        </authorList>
    </citation>
    <scope>NUCLEOTIDE SEQUENCE [LARGE SCALE GENOMIC DNA]</scope>
    <source>
        <strain evidence="1">P6</strain>
    </source>
</reference>
<dbReference type="EMBL" id="CM047582">
    <property type="protein sequence ID" value="KAI9914279.1"/>
    <property type="molecule type" value="Genomic_DNA"/>
</dbReference>
<organism evidence="1 2">
    <name type="scientific">Peronosclerospora sorghi</name>
    <dbReference type="NCBI Taxonomy" id="230839"/>
    <lineage>
        <taxon>Eukaryota</taxon>
        <taxon>Sar</taxon>
        <taxon>Stramenopiles</taxon>
        <taxon>Oomycota</taxon>
        <taxon>Peronosporomycetes</taxon>
        <taxon>Peronosporales</taxon>
        <taxon>Peronosporaceae</taxon>
        <taxon>Peronosclerospora</taxon>
    </lineage>
</organism>
<keyword evidence="2" id="KW-1185">Reference proteome</keyword>
<sequence>MESSHRHHCTMMESKLSAVDDFLDDLRNAREEGTEPDERSPEERQGQRSAERRVATESTPTSTSVLAPHRAAVVPHYEEKLAVLQATSRCRFLVVVAPCFGRSRWFFSFFVAPTRDGQVDAWSNEMRPYGLFCPRGGVTTTLWPCYRPNESKKKTRRSDRVLATEIDAIVHNGADVNLVKPYAVLKSVNVLGTQKVLRLAVTNGLAKTRVKPVHYISTGAILPSTYSAPKFLEVADLSNVYDQLDSWYAQSKWVSEQMCHEAAQRGLPGCVNLGSVPDRSDWFFDMTPVDYASRAIVHFAASRPVEALGQTLLIQKTSLPVKRRLLRVLYCCNSQQEVGNDGFYGMEAQSAPRCHHRDCSIGSDKVFDSTISSEQLQTAGISCPSVNRAIGNVHCAVVNALSTRYECFGDS</sequence>
<name>A0ACC0W6B4_9STRA</name>
<protein>
    <submittedName>
        <fullName evidence="1">Uncharacterized protein</fullName>
    </submittedName>
</protein>
<accession>A0ACC0W6B4</accession>
<evidence type="ECO:0000313" key="1">
    <source>
        <dbReference type="EMBL" id="KAI9914279.1"/>
    </source>
</evidence>